<dbReference type="Proteomes" id="UP001301958">
    <property type="component" value="Unassembled WGS sequence"/>
</dbReference>
<organism evidence="2 3">
    <name type="scientific">Podospora fimiseda</name>
    <dbReference type="NCBI Taxonomy" id="252190"/>
    <lineage>
        <taxon>Eukaryota</taxon>
        <taxon>Fungi</taxon>
        <taxon>Dikarya</taxon>
        <taxon>Ascomycota</taxon>
        <taxon>Pezizomycotina</taxon>
        <taxon>Sordariomycetes</taxon>
        <taxon>Sordariomycetidae</taxon>
        <taxon>Sordariales</taxon>
        <taxon>Podosporaceae</taxon>
        <taxon>Podospora</taxon>
    </lineage>
</organism>
<evidence type="ECO:0000256" key="1">
    <source>
        <dbReference type="SAM" id="MobiDB-lite"/>
    </source>
</evidence>
<sequence length="174" mass="20397">MPPTMAKFPYRFPKTPRVIGQEQQDESSGPSKKQDEPKDEVKDSPLYHWEEIHHSLGLSHQNPDTKTLSRVMTNLIKFHMSMGFPFEEILGERAEAMKFVDRGPPLTCNLGTLMTRDFQEWQWRVKCFQEMVQLIKWYQRVAEGRRVLEEEEEGFVVLGDDSMKLPENKNGKRV</sequence>
<keyword evidence="3" id="KW-1185">Reference proteome</keyword>
<feature type="region of interest" description="Disordered" evidence="1">
    <location>
        <begin position="1"/>
        <end position="42"/>
    </location>
</feature>
<feature type="compositionally biased region" description="Basic and acidic residues" evidence="1">
    <location>
        <begin position="32"/>
        <end position="42"/>
    </location>
</feature>
<accession>A0AAN7BGG0</accession>
<evidence type="ECO:0000313" key="2">
    <source>
        <dbReference type="EMBL" id="KAK4221110.1"/>
    </source>
</evidence>
<dbReference type="AlphaFoldDB" id="A0AAN7BGG0"/>
<comment type="caution">
    <text evidence="2">The sequence shown here is derived from an EMBL/GenBank/DDBJ whole genome shotgun (WGS) entry which is preliminary data.</text>
</comment>
<protein>
    <submittedName>
        <fullName evidence="2">Uncharacterized protein</fullName>
    </submittedName>
</protein>
<reference evidence="2" key="1">
    <citation type="journal article" date="2023" name="Mol. Phylogenet. Evol.">
        <title>Genome-scale phylogeny and comparative genomics of the fungal order Sordariales.</title>
        <authorList>
            <person name="Hensen N."/>
            <person name="Bonometti L."/>
            <person name="Westerberg I."/>
            <person name="Brannstrom I.O."/>
            <person name="Guillou S."/>
            <person name="Cros-Aarteil S."/>
            <person name="Calhoun S."/>
            <person name="Haridas S."/>
            <person name="Kuo A."/>
            <person name="Mondo S."/>
            <person name="Pangilinan J."/>
            <person name="Riley R."/>
            <person name="LaButti K."/>
            <person name="Andreopoulos B."/>
            <person name="Lipzen A."/>
            <person name="Chen C."/>
            <person name="Yan M."/>
            <person name="Daum C."/>
            <person name="Ng V."/>
            <person name="Clum A."/>
            <person name="Steindorff A."/>
            <person name="Ohm R.A."/>
            <person name="Martin F."/>
            <person name="Silar P."/>
            <person name="Natvig D.O."/>
            <person name="Lalanne C."/>
            <person name="Gautier V."/>
            <person name="Ament-Velasquez S.L."/>
            <person name="Kruys A."/>
            <person name="Hutchinson M.I."/>
            <person name="Powell A.J."/>
            <person name="Barry K."/>
            <person name="Miller A.N."/>
            <person name="Grigoriev I.V."/>
            <person name="Debuchy R."/>
            <person name="Gladieux P."/>
            <person name="Hiltunen Thoren M."/>
            <person name="Johannesson H."/>
        </authorList>
    </citation>
    <scope>NUCLEOTIDE SEQUENCE</scope>
    <source>
        <strain evidence="2">CBS 990.96</strain>
    </source>
</reference>
<evidence type="ECO:0000313" key="3">
    <source>
        <dbReference type="Proteomes" id="UP001301958"/>
    </source>
</evidence>
<gene>
    <name evidence="2" type="ORF">QBC38DRAFT_461844</name>
</gene>
<proteinExistence type="predicted"/>
<name>A0AAN7BGG0_9PEZI</name>
<dbReference type="EMBL" id="MU865585">
    <property type="protein sequence ID" value="KAK4221110.1"/>
    <property type="molecule type" value="Genomic_DNA"/>
</dbReference>
<reference evidence="2" key="2">
    <citation type="submission" date="2023-05" db="EMBL/GenBank/DDBJ databases">
        <authorList>
            <consortium name="Lawrence Berkeley National Laboratory"/>
            <person name="Steindorff A."/>
            <person name="Hensen N."/>
            <person name="Bonometti L."/>
            <person name="Westerberg I."/>
            <person name="Brannstrom I.O."/>
            <person name="Guillou S."/>
            <person name="Cros-Aarteil S."/>
            <person name="Calhoun S."/>
            <person name="Haridas S."/>
            <person name="Kuo A."/>
            <person name="Mondo S."/>
            <person name="Pangilinan J."/>
            <person name="Riley R."/>
            <person name="Labutti K."/>
            <person name="Andreopoulos B."/>
            <person name="Lipzen A."/>
            <person name="Chen C."/>
            <person name="Yanf M."/>
            <person name="Daum C."/>
            <person name="Ng V."/>
            <person name="Clum A."/>
            <person name="Ohm R."/>
            <person name="Martin F."/>
            <person name="Silar P."/>
            <person name="Natvig D."/>
            <person name="Lalanne C."/>
            <person name="Gautier V."/>
            <person name="Ament-Velasquez S.L."/>
            <person name="Kruys A."/>
            <person name="Hutchinson M.I."/>
            <person name="Powell A.J."/>
            <person name="Barry K."/>
            <person name="Miller A.N."/>
            <person name="Grigoriev I.V."/>
            <person name="Debuchy R."/>
            <person name="Gladieux P."/>
            <person name="Thoren M.H."/>
            <person name="Johannesson H."/>
        </authorList>
    </citation>
    <scope>NUCLEOTIDE SEQUENCE</scope>
    <source>
        <strain evidence="2">CBS 990.96</strain>
    </source>
</reference>